<feature type="region of interest" description="Disordered" evidence="1">
    <location>
        <begin position="62"/>
        <end position="81"/>
    </location>
</feature>
<evidence type="ECO:0000313" key="3">
    <source>
        <dbReference type="Proteomes" id="UP000192578"/>
    </source>
</evidence>
<gene>
    <name evidence="2" type="ORF">BV898_00923</name>
</gene>
<reference evidence="3" key="1">
    <citation type="submission" date="2017-01" db="EMBL/GenBank/DDBJ databases">
        <title>Comparative genomics of anhydrobiosis in the tardigrade Hypsibius dujardini.</title>
        <authorList>
            <person name="Yoshida Y."/>
            <person name="Koutsovoulos G."/>
            <person name="Laetsch D."/>
            <person name="Stevens L."/>
            <person name="Kumar S."/>
            <person name="Horikawa D."/>
            <person name="Ishino K."/>
            <person name="Komine S."/>
            <person name="Tomita M."/>
            <person name="Blaxter M."/>
            <person name="Arakawa K."/>
        </authorList>
    </citation>
    <scope>NUCLEOTIDE SEQUENCE [LARGE SCALE GENOMIC DNA]</scope>
    <source>
        <strain evidence="3">Z151</strain>
    </source>
</reference>
<organism evidence="2 3">
    <name type="scientific">Hypsibius exemplaris</name>
    <name type="common">Freshwater tardigrade</name>
    <dbReference type="NCBI Taxonomy" id="2072580"/>
    <lineage>
        <taxon>Eukaryota</taxon>
        <taxon>Metazoa</taxon>
        <taxon>Ecdysozoa</taxon>
        <taxon>Tardigrada</taxon>
        <taxon>Eutardigrada</taxon>
        <taxon>Parachela</taxon>
        <taxon>Hypsibioidea</taxon>
        <taxon>Hypsibiidae</taxon>
        <taxon>Hypsibius</taxon>
    </lineage>
</organism>
<protein>
    <recommendedName>
        <fullName evidence="4">Nuclear nucleic acid-binding protein C1D</fullName>
    </recommendedName>
</protein>
<evidence type="ECO:0000256" key="1">
    <source>
        <dbReference type="SAM" id="MobiDB-lite"/>
    </source>
</evidence>
<dbReference type="EMBL" id="MTYJ01000003">
    <property type="protein sequence ID" value="OQV25237.1"/>
    <property type="molecule type" value="Genomic_DNA"/>
</dbReference>
<feature type="compositionally biased region" description="Low complexity" evidence="1">
    <location>
        <begin position="28"/>
        <end position="42"/>
    </location>
</feature>
<evidence type="ECO:0008006" key="4">
    <source>
        <dbReference type="Google" id="ProtNLM"/>
    </source>
</evidence>
<accession>A0A1W0XCK9</accession>
<proteinExistence type="predicted"/>
<feature type="compositionally biased region" description="Acidic residues" evidence="1">
    <location>
        <begin position="64"/>
        <end position="77"/>
    </location>
</feature>
<keyword evidence="3" id="KW-1185">Reference proteome</keyword>
<sequence length="232" mass="25368">MPPTKRVKGATAPSTSTQNAEEKSDPVTTIASTTTLTESTNTKCAPDSQRELKLGKVLDSAVDAGDDGCSDDSDDSDEAKISRKAQQLTLDFTSSELPKEVGDTLDSLLVKITDLQQLVNRWIAMTPADRAACFVDSLEEERMSLWIMNALVSLGEVYCRLQGMDPEKEGCEKRKTLLARYAFKFDELEPSSPLLSKVDGGPKTRLDMPAVKRFLKSALVDDSDAEMIEAPK</sequence>
<dbReference type="OrthoDB" id="10062020at2759"/>
<comment type="caution">
    <text evidence="2">The sequence shown here is derived from an EMBL/GenBank/DDBJ whole genome shotgun (WGS) entry which is preliminary data.</text>
</comment>
<dbReference type="Proteomes" id="UP000192578">
    <property type="component" value="Unassembled WGS sequence"/>
</dbReference>
<feature type="region of interest" description="Disordered" evidence="1">
    <location>
        <begin position="1"/>
        <end position="48"/>
    </location>
</feature>
<evidence type="ECO:0000313" key="2">
    <source>
        <dbReference type="EMBL" id="OQV25237.1"/>
    </source>
</evidence>
<dbReference type="AlphaFoldDB" id="A0A1W0XCK9"/>
<name>A0A1W0XCK9_HYPEX</name>